<dbReference type="InterPro" id="IPR036291">
    <property type="entry name" value="NAD(P)-bd_dom_sf"/>
</dbReference>
<gene>
    <name evidence="3" type="ORF">JK634_04610</name>
</gene>
<dbReference type="EMBL" id="JAESWA010000017">
    <property type="protein sequence ID" value="MBL4931078.1"/>
    <property type="molecule type" value="Genomic_DNA"/>
</dbReference>
<evidence type="ECO:0000259" key="2">
    <source>
        <dbReference type="PROSITE" id="PS51202"/>
    </source>
</evidence>
<dbReference type="GO" id="GO:0006813">
    <property type="term" value="P:potassium ion transport"/>
    <property type="evidence" value="ECO:0007669"/>
    <property type="project" value="InterPro"/>
</dbReference>
<dbReference type="PANTHER" id="PTHR43833:SF7">
    <property type="entry name" value="KTR SYSTEM POTASSIUM UPTAKE PROTEIN C"/>
    <property type="match status" value="1"/>
</dbReference>
<evidence type="ECO:0000313" key="4">
    <source>
        <dbReference type="Proteomes" id="UP000623681"/>
    </source>
</evidence>
<name>A0A937K415_9CLOT</name>
<dbReference type="GO" id="GO:0008324">
    <property type="term" value="F:monoatomic cation transmembrane transporter activity"/>
    <property type="evidence" value="ECO:0007669"/>
    <property type="project" value="InterPro"/>
</dbReference>
<accession>A0A937K415</accession>
<dbReference type="InterPro" id="IPR050721">
    <property type="entry name" value="Trk_Ktr_HKT_K-transport"/>
</dbReference>
<feature type="domain" description="RCK C-terminal" evidence="2">
    <location>
        <begin position="136"/>
        <end position="220"/>
    </location>
</feature>
<feature type="domain" description="RCK N-terminal" evidence="1">
    <location>
        <begin position="3"/>
        <end position="119"/>
    </location>
</feature>
<dbReference type="RefSeq" id="WP_202766450.1">
    <property type="nucleotide sequence ID" value="NZ_JAESWA010000017.1"/>
</dbReference>
<keyword evidence="4" id="KW-1185">Reference proteome</keyword>
<dbReference type="SUPFAM" id="SSF116726">
    <property type="entry name" value="TrkA C-terminal domain-like"/>
    <property type="match status" value="1"/>
</dbReference>
<dbReference type="Gene3D" id="3.30.70.1450">
    <property type="entry name" value="Regulator of K+ conductance, C-terminal domain"/>
    <property type="match status" value="1"/>
</dbReference>
<evidence type="ECO:0000313" key="3">
    <source>
        <dbReference type="EMBL" id="MBL4931078.1"/>
    </source>
</evidence>
<dbReference type="InterPro" id="IPR006037">
    <property type="entry name" value="RCK_C"/>
</dbReference>
<dbReference type="PROSITE" id="PS51202">
    <property type="entry name" value="RCK_C"/>
    <property type="match status" value="1"/>
</dbReference>
<dbReference type="Pfam" id="PF02080">
    <property type="entry name" value="TrkA_C"/>
    <property type="match status" value="1"/>
</dbReference>
<dbReference type="Proteomes" id="UP000623681">
    <property type="component" value="Unassembled WGS sequence"/>
</dbReference>
<protein>
    <submittedName>
        <fullName evidence="3">TrkA family potassium uptake protein</fullName>
    </submittedName>
</protein>
<dbReference type="Gene3D" id="3.40.50.720">
    <property type="entry name" value="NAD(P)-binding Rossmann-like Domain"/>
    <property type="match status" value="1"/>
</dbReference>
<organism evidence="3 4">
    <name type="scientific">Clostridium paridis</name>
    <dbReference type="NCBI Taxonomy" id="2803863"/>
    <lineage>
        <taxon>Bacteria</taxon>
        <taxon>Bacillati</taxon>
        <taxon>Bacillota</taxon>
        <taxon>Clostridia</taxon>
        <taxon>Eubacteriales</taxon>
        <taxon>Clostridiaceae</taxon>
        <taxon>Clostridium</taxon>
    </lineage>
</organism>
<proteinExistence type="predicted"/>
<dbReference type="InterPro" id="IPR036721">
    <property type="entry name" value="RCK_C_sf"/>
</dbReference>
<dbReference type="InterPro" id="IPR003148">
    <property type="entry name" value="RCK_N"/>
</dbReference>
<dbReference type="SUPFAM" id="SSF51735">
    <property type="entry name" value="NAD(P)-binding Rossmann-fold domains"/>
    <property type="match status" value="1"/>
</dbReference>
<reference evidence="3" key="1">
    <citation type="submission" date="2021-01" db="EMBL/GenBank/DDBJ databases">
        <title>Genome public.</title>
        <authorList>
            <person name="Liu C."/>
            <person name="Sun Q."/>
        </authorList>
    </citation>
    <scope>NUCLEOTIDE SEQUENCE</scope>
    <source>
        <strain evidence="3">YIM B02565</strain>
    </source>
</reference>
<dbReference type="PROSITE" id="PS51201">
    <property type="entry name" value="RCK_N"/>
    <property type="match status" value="1"/>
</dbReference>
<evidence type="ECO:0000259" key="1">
    <source>
        <dbReference type="PROSITE" id="PS51201"/>
    </source>
</evidence>
<dbReference type="Pfam" id="PF02254">
    <property type="entry name" value="TrkA_N"/>
    <property type="match status" value="1"/>
</dbReference>
<dbReference type="PANTHER" id="PTHR43833">
    <property type="entry name" value="POTASSIUM CHANNEL PROTEIN 2-RELATED-RELATED"/>
    <property type="match status" value="1"/>
</dbReference>
<comment type="caution">
    <text evidence="3">The sequence shown here is derived from an EMBL/GenBank/DDBJ whole genome shotgun (WGS) entry which is preliminary data.</text>
</comment>
<sequence length="222" mass="24520">MSNKQFVVIGLGRFGTSVAKTLYSLGHDVLVIDKDEELIQEISDSVTHAVQMDSTDENALRTLGIRNFDVAVITIGSNIQASVMTTLLVKELGVKYIICKGASDLHAKVLYKIGADRVIQPEKDMGVRVAHNLVSSNILDYIELSSDYSIIEIEAPKEWHNMSLRELNLRSRYGINVMAIKKDEDVNISPSPDETIDGNDILVAIGSAEDLTKLEDFVIKKS</sequence>
<dbReference type="AlphaFoldDB" id="A0A937K415"/>